<proteinExistence type="predicted"/>
<evidence type="ECO:0008006" key="7">
    <source>
        <dbReference type="Google" id="ProtNLM"/>
    </source>
</evidence>
<dbReference type="InterPro" id="IPR036689">
    <property type="entry name" value="ESAT-6-like_sf"/>
</dbReference>
<feature type="compositionally biased region" description="Polar residues" evidence="2">
    <location>
        <begin position="434"/>
        <end position="446"/>
    </location>
</feature>
<dbReference type="Proteomes" id="UP000730482">
    <property type="component" value="Unassembled WGS sequence"/>
</dbReference>
<dbReference type="InterPro" id="IPR049082">
    <property type="entry name" value="T7SS_signal"/>
</dbReference>
<keyword evidence="1" id="KW-0175">Coiled coil</keyword>
<gene>
    <name evidence="5" type="ORF">KGQ19_15875</name>
</gene>
<dbReference type="InterPro" id="IPR041436">
    <property type="entry name" value="RNAse_A_bac"/>
</dbReference>
<feature type="domain" description="Bacterial CdiA-CT RNAse A" evidence="3">
    <location>
        <begin position="349"/>
        <end position="474"/>
    </location>
</feature>
<dbReference type="Pfam" id="PF18431">
    <property type="entry name" value="RNAse_A_bac"/>
    <property type="match status" value="1"/>
</dbReference>
<dbReference type="SUPFAM" id="SSF140453">
    <property type="entry name" value="EsxAB dimer-like"/>
    <property type="match status" value="1"/>
</dbReference>
<evidence type="ECO:0000313" key="6">
    <source>
        <dbReference type="Proteomes" id="UP000730482"/>
    </source>
</evidence>
<dbReference type="Pfam" id="PF21725">
    <property type="entry name" value="T7SS_signal"/>
    <property type="match status" value="1"/>
</dbReference>
<evidence type="ECO:0000259" key="3">
    <source>
        <dbReference type="Pfam" id="PF18431"/>
    </source>
</evidence>
<dbReference type="EMBL" id="JAAFYZ010000047">
    <property type="protein sequence ID" value="MBS2548344.1"/>
    <property type="molecule type" value="Genomic_DNA"/>
</dbReference>
<feature type="region of interest" description="Disordered" evidence="2">
    <location>
        <begin position="322"/>
        <end position="403"/>
    </location>
</feature>
<evidence type="ECO:0000256" key="1">
    <source>
        <dbReference type="SAM" id="Coils"/>
    </source>
</evidence>
<feature type="compositionally biased region" description="Basic and acidic residues" evidence="2">
    <location>
        <begin position="347"/>
        <end position="382"/>
    </location>
</feature>
<evidence type="ECO:0000259" key="4">
    <source>
        <dbReference type="Pfam" id="PF21725"/>
    </source>
</evidence>
<evidence type="ECO:0000256" key="2">
    <source>
        <dbReference type="SAM" id="MobiDB-lite"/>
    </source>
</evidence>
<dbReference type="Gene3D" id="1.10.287.1060">
    <property type="entry name" value="ESAT-6-like"/>
    <property type="match status" value="1"/>
</dbReference>
<feature type="coiled-coil region" evidence="1">
    <location>
        <begin position="97"/>
        <end position="124"/>
    </location>
</feature>
<accession>A0ABS5KQN4</accession>
<evidence type="ECO:0000313" key="5">
    <source>
        <dbReference type="EMBL" id="MBS2548344.1"/>
    </source>
</evidence>
<feature type="region of interest" description="Disordered" evidence="2">
    <location>
        <begin position="430"/>
        <end position="449"/>
    </location>
</feature>
<dbReference type="RefSeq" id="WP_212009931.1">
    <property type="nucleotide sequence ID" value="NZ_JAAFYZ010000047.1"/>
</dbReference>
<name>A0ABS5KQN4_9ACTN</name>
<keyword evidence="6" id="KW-1185">Reference proteome</keyword>
<comment type="caution">
    <text evidence="5">The sequence shown here is derived from an EMBL/GenBank/DDBJ whole genome shotgun (WGS) entry which is preliminary data.</text>
</comment>
<feature type="domain" description="Putative T7SS secretion signal" evidence="4">
    <location>
        <begin position="19"/>
        <end position="187"/>
    </location>
</feature>
<sequence length="476" mass="50678">MARPSGWDVLGLDGDPTPGVVESVQALAKEFGDFAHDVEAAYRNLNSFGSDTAALEWVGQTAEAFKSAYGPLPGRLQKLYTSYSEASDALSAYAPKLQNAQSKADAALRQAKDAEVDLQRATTSANSAATDLKTAQQNHAVNPNPQAVTDAQTAHDTAQTKLKSAETQMSALKAQAQQAHDDRIAAAKDCAKALGHAQHDGIHNKHWWQHVADDVLSTTDGVLSAVGHFVEGMSYDLADVLQVLFSKQSLLGIAQTLAGLLMMTAGAGGEIGGTALDLTGVGALLGVPVNALSAGLIGGGGVLAVKGLHDWMAAMANGDYNAWPRNSRGGPKPPQPREADPGGDEDFGGHGVERHVGRSDQQLAERFEKNLRDVRENGRRPLQDASTYENYADEQRFSQQVVDSNKQEISDWLKSNPKGTQEFTIEDADEVTGRSLSRQDWQNGNGPRQVRGATVVLRPDPSAPGGYYILTTFPSG</sequence>
<dbReference type="CDD" id="cd20684">
    <property type="entry name" value="CdiA-CT_Yk_RNaseA-like"/>
    <property type="match status" value="1"/>
</dbReference>
<reference evidence="5 6" key="1">
    <citation type="submission" date="2020-02" db="EMBL/GenBank/DDBJ databases">
        <title>Acidophilic actinobacteria isolated from forest soil.</title>
        <authorList>
            <person name="Golinska P."/>
        </authorList>
    </citation>
    <scope>NUCLEOTIDE SEQUENCE [LARGE SCALE GENOMIC DNA]</scope>
    <source>
        <strain evidence="5 6">NL8</strain>
    </source>
</reference>
<organism evidence="5 6">
    <name type="scientific">Catenulispora pinistramenti</name>
    <dbReference type="NCBI Taxonomy" id="2705254"/>
    <lineage>
        <taxon>Bacteria</taxon>
        <taxon>Bacillati</taxon>
        <taxon>Actinomycetota</taxon>
        <taxon>Actinomycetes</taxon>
        <taxon>Catenulisporales</taxon>
        <taxon>Catenulisporaceae</taxon>
        <taxon>Catenulispora</taxon>
    </lineage>
</organism>
<protein>
    <recommendedName>
        <fullName evidence="7">Bacterial CdiA-CT RNAse A domain-containing protein</fullName>
    </recommendedName>
</protein>
<feature type="coiled-coil region" evidence="1">
    <location>
        <begin position="148"/>
        <end position="182"/>
    </location>
</feature>